<evidence type="ECO:0000259" key="20">
    <source>
        <dbReference type="Pfam" id="PF20519"/>
    </source>
</evidence>
<keyword evidence="22" id="KW-1185">Reference proteome</keyword>
<dbReference type="GO" id="GO:0050982">
    <property type="term" value="P:detection of mechanical stimulus"/>
    <property type="evidence" value="ECO:0007669"/>
    <property type="project" value="TreeGrafter"/>
</dbReference>
<feature type="binding site" evidence="15">
    <location>
        <position position="646"/>
    </location>
    <ligand>
        <name>Ca(2+)</name>
        <dbReference type="ChEBI" id="CHEBI:29108"/>
        <label>2</label>
    </ligand>
</feature>
<dbReference type="GO" id="GO:0005509">
    <property type="term" value="F:calcium ion binding"/>
    <property type="evidence" value="ECO:0007669"/>
    <property type="project" value="InterPro"/>
</dbReference>
<feature type="domain" description="Polycystin" evidence="20">
    <location>
        <begin position="131"/>
        <end position="332"/>
    </location>
</feature>
<sequence>MLQREKEPGEFDSIVTMSEVAQLPLEDLVVPDQQSTNSVVFKRDKKPKKSSGKTNFLRALWATKETENISDRRVFAKTSLRELVIYSVFVVLILLVTLLMVNNATYFYYTSVFELVVGTYTDPSGTEIDLYNNIKDMKDVWEYIKLQVFDALYWDTWYNQRNVSFNERELIGLDNKLLGVPRLRQIRVNPSGCNVPEQMTGVVSTCYPAYSPGVESTKSFTPKGGVTPVYTMNAWKHQKAAEVGSTFVDAQIGLYEGSGFVQDLSRSRNHSLAIVEELIQGRWLDEASRVLFLDFTIYNANINMFVIVKIIFEMPYTGGVFVSNDLQPAKLVRYLTAKDHFVMACEIMCLMFVLYYIIEEILEIKQQGFRYFAGIWNLLDIVVIILTLICAGFTIYTTVTATSVMNKLLEDVSIYPHFDRLSYWYGHFIRAIALCVFLVVIKIFKYINFDQSLGQLTKTLSVAAFDLIGFMVMFCIIFFAFGQFGYLAFGAGTDGFRSFTQACYTLFRMMVGDIDFAALQRAHFILGPLFFVLFIFFAVFVLLNMFLAIVNDAYASVKEELVKQRTQLKLKDMVKRSAKEMFNMMRKKSTKSLVQILRAADLFDREVIPFDEYRMALKKYGYGDTEIASTFIKYDADGDNCLNIREQRIMEDEIEIGVNKAFKPPEEDEGHGTDDEATEEGHTGTDEIEYVDPQDYKELVERVEALETSVINMLSHGDQLLAMLEQVELAKREHRKNLMEMFDTLAAKQRTKEDQ</sequence>
<evidence type="ECO:0000256" key="15">
    <source>
        <dbReference type="PIRSR" id="PIRSR603915-1"/>
    </source>
</evidence>
<dbReference type="Gene3D" id="1.20.5.340">
    <property type="match status" value="1"/>
</dbReference>
<dbReference type="AlphaFoldDB" id="A0A8J4STF7"/>
<evidence type="ECO:0000256" key="17">
    <source>
        <dbReference type="SAM" id="MobiDB-lite"/>
    </source>
</evidence>
<evidence type="ECO:0000256" key="3">
    <source>
        <dbReference type="ARBA" id="ARBA00007200"/>
    </source>
</evidence>
<evidence type="ECO:0000256" key="11">
    <source>
        <dbReference type="ARBA" id="ARBA00023157"/>
    </source>
</evidence>
<dbReference type="SUPFAM" id="SSF81324">
    <property type="entry name" value="Voltage-gated potassium channels"/>
    <property type="match status" value="1"/>
</dbReference>
<feature type="domain" description="Polycystin cation channel PKD1/PKD2" evidence="19">
    <location>
        <begin position="333"/>
        <end position="557"/>
    </location>
</feature>
<dbReference type="Pfam" id="PF20519">
    <property type="entry name" value="Polycystin_dom"/>
    <property type="match status" value="1"/>
</dbReference>
<feature type="transmembrane region" description="Helical" evidence="18">
    <location>
        <begin position="83"/>
        <end position="101"/>
    </location>
</feature>
<evidence type="ECO:0000256" key="16">
    <source>
        <dbReference type="PIRSR" id="PIRSR603915-2"/>
    </source>
</evidence>
<keyword evidence="13" id="KW-0966">Cell projection</keyword>
<dbReference type="Proteomes" id="UP000748531">
    <property type="component" value="Unassembled WGS sequence"/>
</dbReference>
<dbReference type="SUPFAM" id="SSF47473">
    <property type="entry name" value="EF-hand"/>
    <property type="match status" value="1"/>
</dbReference>
<evidence type="ECO:0000256" key="13">
    <source>
        <dbReference type="ARBA" id="ARBA00023273"/>
    </source>
</evidence>
<dbReference type="PANTHER" id="PTHR10877">
    <property type="entry name" value="POLYCYSTIN FAMILY MEMBER"/>
    <property type="match status" value="1"/>
</dbReference>
<dbReference type="PRINTS" id="PR01433">
    <property type="entry name" value="POLYCYSTIN2"/>
</dbReference>
<evidence type="ECO:0000256" key="18">
    <source>
        <dbReference type="SAM" id="Phobius"/>
    </source>
</evidence>
<keyword evidence="15" id="KW-0109">Calcium transport</keyword>
<evidence type="ECO:0000256" key="10">
    <source>
        <dbReference type="ARBA" id="ARBA00023136"/>
    </source>
</evidence>
<feature type="transmembrane region" description="Helical" evidence="18">
    <location>
        <begin position="465"/>
        <end position="489"/>
    </location>
</feature>
<keyword evidence="15" id="KW-0479">Metal-binding</keyword>
<evidence type="ECO:0000256" key="7">
    <source>
        <dbReference type="ARBA" id="ARBA00022989"/>
    </source>
</evidence>
<evidence type="ECO:0000256" key="5">
    <source>
        <dbReference type="ARBA" id="ARBA00022475"/>
    </source>
</evidence>
<accession>A0A8J4STF7</accession>
<comment type="caution">
    <text evidence="21">The sequence shown here is derived from an EMBL/GenBank/DDBJ whole genome shotgun (WGS) entry which is preliminary data.</text>
</comment>
<gene>
    <name evidence="21" type="ORF">PHET_01367</name>
</gene>
<dbReference type="InterPro" id="IPR003915">
    <property type="entry name" value="PKD_2"/>
</dbReference>
<protein>
    <submittedName>
        <fullName evidence="21">Polycystin-2</fullName>
    </submittedName>
</protein>
<feature type="transmembrane region" description="Helical" evidence="18">
    <location>
        <begin position="378"/>
        <end position="404"/>
    </location>
</feature>
<dbReference type="InterPro" id="IPR046791">
    <property type="entry name" value="Polycystin_dom"/>
</dbReference>
<proteinExistence type="inferred from homology"/>
<keyword evidence="7 18" id="KW-1133">Transmembrane helix</keyword>
<feature type="transmembrane region" description="Helical" evidence="18">
    <location>
        <begin position="290"/>
        <end position="312"/>
    </location>
</feature>
<feature type="binding site" evidence="15">
    <location>
        <position position="637"/>
    </location>
    <ligand>
        <name>Ca(2+)</name>
        <dbReference type="ChEBI" id="CHEBI:29108"/>
        <label>2</label>
    </ligand>
</feature>
<feature type="binding site" evidence="15">
    <location>
        <position position="635"/>
    </location>
    <ligand>
        <name>Ca(2+)</name>
        <dbReference type="ChEBI" id="CHEBI:29108"/>
        <label>2</label>
    </ligand>
</feature>
<evidence type="ECO:0000256" key="4">
    <source>
        <dbReference type="ARBA" id="ARBA00022448"/>
    </source>
</evidence>
<keyword evidence="4" id="KW-0813">Transport</keyword>
<evidence type="ECO:0000259" key="19">
    <source>
        <dbReference type="Pfam" id="PF08016"/>
    </source>
</evidence>
<feature type="disulfide bond" evidence="16">
    <location>
        <begin position="193"/>
        <end position="206"/>
    </location>
</feature>
<feature type="transmembrane region" description="Helical" evidence="18">
    <location>
        <begin position="424"/>
        <end position="444"/>
    </location>
</feature>
<reference evidence="21" key="1">
    <citation type="submission" date="2019-05" db="EMBL/GenBank/DDBJ databases">
        <title>Annotation for the trematode Paragonimus heterotremus.</title>
        <authorList>
            <person name="Choi Y.-J."/>
        </authorList>
    </citation>
    <scope>NUCLEOTIDE SEQUENCE</scope>
    <source>
        <strain evidence="21">LC</strain>
    </source>
</reference>
<dbReference type="OrthoDB" id="444119at2759"/>
<keyword evidence="12" id="KW-0325">Glycoprotein</keyword>
<evidence type="ECO:0000313" key="22">
    <source>
        <dbReference type="Proteomes" id="UP000748531"/>
    </source>
</evidence>
<dbReference type="Pfam" id="PF08016">
    <property type="entry name" value="PKD_channel"/>
    <property type="match status" value="1"/>
</dbReference>
<evidence type="ECO:0000256" key="8">
    <source>
        <dbReference type="ARBA" id="ARBA00023054"/>
    </source>
</evidence>
<dbReference type="GO" id="GO:0005929">
    <property type="term" value="C:cilium"/>
    <property type="evidence" value="ECO:0007669"/>
    <property type="project" value="UniProtKB-SubCell"/>
</dbReference>
<evidence type="ECO:0000256" key="1">
    <source>
        <dbReference type="ARBA" id="ARBA00004138"/>
    </source>
</evidence>
<feature type="compositionally biased region" description="Basic and acidic residues" evidence="17">
    <location>
        <begin position="670"/>
        <end position="685"/>
    </location>
</feature>
<evidence type="ECO:0000256" key="14">
    <source>
        <dbReference type="ARBA" id="ARBA00023303"/>
    </source>
</evidence>
<feature type="transmembrane region" description="Helical" evidence="18">
    <location>
        <begin position="529"/>
        <end position="550"/>
    </location>
</feature>
<dbReference type="GO" id="GO:0005262">
    <property type="term" value="F:calcium channel activity"/>
    <property type="evidence" value="ECO:0007669"/>
    <property type="project" value="UniProtKB-KW"/>
</dbReference>
<keyword evidence="9 15" id="KW-0406">Ion transport</keyword>
<dbReference type="PANTHER" id="PTHR10877:SF183">
    <property type="entry name" value="AT14535P-RELATED"/>
    <property type="match status" value="1"/>
</dbReference>
<keyword evidence="6 18" id="KW-0812">Transmembrane</keyword>
<comment type="subcellular location">
    <subcellularLocation>
        <location evidence="2">Cell membrane</location>
        <topology evidence="2">Multi-pass membrane protein</topology>
    </subcellularLocation>
    <subcellularLocation>
        <location evidence="1">Cell projection</location>
        <location evidence="1">Cilium</location>
    </subcellularLocation>
</comment>
<feature type="region of interest" description="Disordered" evidence="17">
    <location>
        <begin position="661"/>
        <end position="688"/>
    </location>
</feature>
<dbReference type="InterPro" id="IPR011992">
    <property type="entry name" value="EF-hand-dom_pair"/>
</dbReference>
<comment type="similarity">
    <text evidence="3">Belongs to the polycystin family.</text>
</comment>
<evidence type="ECO:0000256" key="6">
    <source>
        <dbReference type="ARBA" id="ARBA00022692"/>
    </source>
</evidence>
<keyword evidence="11" id="KW-1015">Disulfide bond</keyword>
<keyword evidence="14 15" id="KW-0407">Ion channel</keyword>
<dbReference type="EMBL" id="LUCH01000487">
    <property type="protein sequence ID" value="KAF5405017.1"/>
    <property type="molecule type" value="Genomic_DNA"/>
</dbReference>
<evidence type="ECO:0000256" key="12">
    <source>
        <dbReference type="ARBA" id="ARBA00023180"/>
    </source>
</evidence>
<feature type="binding site" evidence="15">
    <location>
        <position position="639"/>
    </location>
    <ligand>
        <name>Ca(2+)</name>
        <dbReference type="ChEBI" id="CHEBI:29108"/>
        <label>2</label>
    </ligand>
</feature>
<keyword evidence="10 18" id="KW-0472">Membrane</keyword>
<evidence type="ECO:0000256" key="2">
    <source>
        <dbReference type="ARBA" id="ARBA00004651"/>
    </source>
</evidence>
<dbReference type="GO" id="GO:0005886">
    <property type="term" value="C:plasma membrane"/>
    <property type="evidence" value="ECO:0007669"/>
    <property type="project" value="UniProtKB-SubCell"/>
</dbReference>
<dbReference type="InterPro" id="IPR013122">
    <property type="entry name" value="PKD1_2_channel"/>
</dbReference>
<evidence type="ECO:0000313" key="21">
    <source>
        <dbReference type="EMBL" id="KAF5405017.1"/>
    </source>
</evidence>
<keyword evidence="8" id="KW-0175">Coiled coil</keyword>
<dbReference type="InterPro" id="IPR051223">
    <property type="entry name" value="Polycystin"/>
</dbReference>
<keyword evidence="15" id="KW-0107">Calcium channel</keyword>
<keyword evidence="5" id="KW-1003">Cell membrane</keyword>
<dbReference type="FunFam" id="1.10.287.70:FF:000055">
    <property type="entry name" value="Polycystic kidney disease 2-like 1"/>
    <property type="match status" value="1"/>
</dbReference>
<dbReference type="Gene3D" id="1.10.287.70">
    <property type="match status" value="1"/>
</dbReference>
<dbReference type="Gene3D" id="1.10.238.10">
    <property type="entry name" value="EF-hand"/>
    <property type="match status" value="1"/>
</dbReference>
<organism evidence="21 22">
    <name type="scientific">Paragonimus heterotremus</name>
    <dbReference type="NCBI Taxonomy" id="100268"/>
    <lineage>
        <taxon>Eukaryota</taxon>
        <taxon>Metazoa</taxon>
        <taxon>Spiralia</taxon>
        <taxon>Lophotrochozoa</taxon>
        <taxon>Platyhelminthes</taxon>
        <taxon>Trematoda</taxon>
        <taxon>Digenea</taxon>
        <taxon>Plagiorchiida</taxon>
        <taxon>Troglotremata</taxon>
        <taxon>Troglotrematidae</taxon>
        <taxon>Paragonimus</taxon>
    </lineage>
</organism>
<keyword evidence="15" id="KW-0106">Calcium</keyword>
<evidence type="ECO:0000256" key="9">
    <source>
        <dbReference type="ARBA" id="ARBA00023065"/>
    </source>
</evidence>
<name>A0A8J4STF7_9TREM</name>
<feature type="transmembrane region" description="Helical" evidence="18">
    <location>
        <begin position="340"/>
        <end position="358"/>
    </location>
</feature>